<feature type="domain" description="Myosin tail" evidence="4">
    <location>
        <begin position="213"/>
        <end position="669"/>
    </location>
</feature>
<keyword evidence="1 2" id="KW-0175">Coiled coil</keyword>
<evidence type="ECO:0000256" key="1">
    <source>
        <dbReference type="ARBA" id="ARBA00023054"/>
    </source>
</evidence>
<evidence type="ECO:0000256" key="2">
    <source>
        <dbReference type="SAM" id="Coils"/>
    </source>
</evidence>
<keyword evidence="6" id="KW-1185">Reference proteome</keyword>
<evidence type="ECO:0000259" key="4">
    <source>
        <dbReference type="Pfam" id="PF01576"/>
    </source>
</evidence>
<sequence length="696" mass="79446">MFVSESSLPSIPRSPTAFVNEEINTPGKDSNTSDVDKLTGVFSPSSRDAAAKENLHSLLFSPETYNESEHSGDNSKIFSYGETEDDVFLLSTSYSITVNEEITKDDSKITRGEKAKNEQASIKDEVESTEWPLKSAETKLPKIVVSDDTDTLRSVRPMPRSEIVPDDNSREENSSADTRFYKKPPPFSQEPCGETESGKRVAGPKEEQVKDENGEDQANNEQKQKNTTKHDKEPLLLDQNLTESQNQQTDLVKETSMVTTELTLLGQSNSKLQNENMALNLQIQELKQELAAAKDEVRAMKGRLERSELRATNLKKQLQTEESRRKIGALKQKQVLLNQALEAKEEAEQAKQKQLSLEAQRLRLENQLKEVTARASMAEHDRQVIDRQHSRLRTMSVDLQKELDSTQQARQEALNSTRQLEQRLQLSEKQRAESIEALDKATKESRKMRRDRDNVQEELKRLQKTKSELVLQNLKLSEDLAEQKSDLSDMQLALNEKREREKLLTAKLEDAEAKLRAEEMKTERLEANTKSLEKTIKDLRDNLSAMSKESPPQQQKMTEMEQLLSLVREQLRSEQEKSQAAAREARAQGRKVRECTMLLEQKKIAAVELQGKFDKLEAAHGRLKHERETMEDEISRLRIQKRAFSRDLETLTEKIRLLEQERESLLHKLNYQQESTWPELSGAPVSSTPPDVTSAA</sequence>
<evidence type="ECO:0000256" key="3">
    <source>
        <dbReference type="SAM" id="MobiDB-lite"/>
    </source>
</evidence>
<dbReference type="EMBL" id="UYRU01042599">
    <property type="protein sequence ID" value="VDK76578.1"/>
    <property type="molecule type" value="Genomic_DNA"/>
</dbReference>
<proteinExistence type="predicted"/>
<dbReference type="AlphaFoldDB" id="A0A3P6UC55"/>
<protein>
    <recommendedName>
        <fullName evidence="4">Myosin tail domain-containing protein</fullName>
    </recommendedName>
</protein>
<feature type="compositionally biased region" description="Polar residues" evidence="3">
    <location>
        <begin position="239"/>
        <end position="252"/>
    </location>
</feature>
<dbReference type="OrthoDB" id="6267292at2759"/>
<reference evidence="5 6" key="1">
    <citation type="submission" date="2018-11" db="EMBL/GenBank/DDBJ databases">
        <authorList>
            <consortium name="Pathogen Informatics"/>
        </authorList>
    </citation>
    <scope>NUCLEOTIDE SEQUENCE [LARGE SCALE GENOMIC DNA]</scope>
</reference>
<feature type="region of interest" description="Disordered" evidence="3">
    <location>
        <begin position="104"/>
        <end position="252"/>
    </location>
</feature>
<name>A0A3P6UC55_DIBLA</name>
<gene>
    <name evidence="5" type="ORF">DILT_LOCUS2768</name>
</gene>
<accession>A0A3P6UC55</accession>
<dbReference type="SUPFAM" id="SSF57997">
    <property type="entry name" value="Tropomyosin"/>
    <property type="match status" value="1"/>
</dbReference>
<feature type="region of interest" description="Disordered" evidence="3">
    <location>
        <begin position="676"/>
        <end position="696"/>
    </location>
</feature>
<dbReference type="Pfam" id="PF01576">
    <property type="entry name" value="Myosin_tail_1"/>
    <property type="match status" value="1"/>
</dbReference>
<feature type="compositionally biased region" description="Basic and acidic residues" evidence="3">
    <location>
        <begin position="196"/>
        <end position="212"/>
    </location>
</feature>
<dbReference type="GO" id="GO:0016459">
    <property type="term" value="C:myosin complex"/>
    <property type="evidence" value="ECO:0007669"/>
    <property type="project" value="InterPro"/>
</dbReference>
<feature type="compositionally biased region" description="Basic and acidic residues" evidence="3">
    <location>
        <begin position="104"/>
        <end position="126"/>
    </location>
</feature>
<feature type="region of interest" description="Disordered" evidence="3">
    <location>
        <begin position="1"/>
        <end position="41"/>
    </location>
</feature>
<feature type="compositionally biased region" description="Basic and acidic residues" evidence="3">
    <location>
        <begin position="222"/>
        <end position="235"/>
    </location>
</feature>
<evidence type="ECO:0000313" key="6">
    <source>
        <dbReference type="Proteomes" id="UP000281553"/>
    </source>
</evidence>
<organism evidence="5 6">
    <name type="scientific">Dibothriocephalus latus</name>
    <name type="common">Fish tapeworm</name>
    <name type="synonym">Diphyllobothrium latum</name>
    <dbReference type="NCBI Taxonomy" id="60516"/>
    <lineage>
        <taxon>Eukaryota</taxon>
        <taxon>Metazoa</taxon>
        <taxon>Spiralia</taxon>
        <taxon>Lophotrochozoa</taxon>
        <taxon>Platyhelminthes</taxon>
        <taxon>Cestoda</taxon>
        <taxon>Eucestoda</taxon>
        <taxon>Diphyllobothriidea</taxon>
        <taxon>Diphyllobothriidae</taxon>
        <taxon>Dibothriocephalus</taxon>
    </lineage>
</organism>
<evidence type="ECO:0000313" key="5">
    <source>
        <dbReference type="EMBL" id="VDK76578.1"/>
    </source>
</evidence>
<feature type="coiled-coil region" evidence="2">
    <location>
        <begin position="269"/>
        <end position="668"/>
    </location>
</feature>
<dbReference type="InterPro" id="IPR002928">
    <property type="entry name" value="Myosin_tail"/>
</dbReference>
<dbReference type="Proteomes" id="UP000281553">
    <property type="component" value="Unassembled WGS sequence"/>
</dbReference>